<sequence length="197" mass="20869">MKTYLRVVAKFLVVGCVAVSACQSLEGPAGPQGPAGPTGPAGAAGPKGDKGDPGAKGADGTANVQQINFSGRSHEGLTDLLLPLPQAINRDVVEKSAFYVYVKQSVPKGNGEEDSFWFSIPGETLKGNAYTHFVFPGNNQTLAGIFLRRTVNFQTGNEYFEAIRVVVVTANAVSNGRRAAIDYSDYEAVRKAYGLPE</sequence>
<dbReference type="Proteomes" id="UP001597116">
    <property type="component" value="Unassembled WGS sequence"/>
</dbReference>
<feature type="chain" id="PRO_5045929904" evidence="2">
    <location>
        <begin position="22"/>
        <end position="197"/>
    </location>
</feature>
<feature type="signal peptide" evidence="2">
    <location>
        <begin position="1"/>
        <end position="21"/>
    </location>
</feature>
<organism evidence="3 4">
    <name type="scientific">Larkinella insperata</name>
    <dbReference type="NCBI Taxonomy" id="332158"/>
    <lineage>
        <taxon>Bacteria</taxon>
        <taxon>Pseudomonadati</taxon>
        <taxon>Bacteroidota</taxon>
        <taxon>Cytophagia</taxon>
        <taxon>Cytophagales</taxon>
        <taxon>Spirosomataceae</taxon>
        <taxon>Larkinella</taxon>
    </lineage>
</organism>
<evidence type="ECO:0000256" key="1">
    <source>
        <dbReference type="SAM" id="MobiDB-lite"/>
    </source>
</evidence>
<dbReference type="PROSITE" id="PS51257">
    <property type="entry name" value="PROKAR_LIPOPROTEIN"/>
    <property type="match status" value="1"/>
</dbReference>
<keyword evidence="2" id="KW-0732">Signal</keyword>
<evidence type="ECO:0000313" key="4">
    <source>
        <dbReference type="Proteomes" id="UP001597116"/>
    </source>
</evidence>
<accession>A0ABW3QCL7</accession>
<dbReference type="RefSeq" id="WP_265989048.1">
    <property type="nucleotide sequence ID" value="NZ_CP110973.1"/>
</dbReference>
<protein>
    <submittedName>
        <fullName evidence="3">Collagen-like protein</fullName>
    </submittedName>
</protein>
<comment type="caution">
    <text evidence="3">The sequence shown here is derived from an EMBL/GenBank/DDBJ whole genome shotgun (WGS) entry which is preliminary data.</text>
</comment>
<evidence type="ECO:0000256" key="2">
    <source>
        <dbReference type="SAM" id="SignalP"/>
    </source>
</evidence>
<dbReference type="EMBL" id="JBHTLP010000021">
    <property type="protein sequence ID" value="MFD1144162.1"/>
    <property type="molecule type" value="Genomic_DNA"/>
</dbReference>
<feature type="region of interest" description="Disordered" evidence="1">
    <location>
        <begin position="27"/>
        <end position="61"/>
    </location>
</feature>
<name>A0ABW3QCL7_9BACT</name>
<reference evidence="4" key="1">
    <citation type="journal article" date="2019" name="Int. J. Syst. Evol. Microbiol.">
        <title>The Global Catalogue of Microorganisms (GCM) 10K type strain sequencing project: providing services to taxonomists for standard genome sequencing and annotation.</title>
        <authorList>
            <consortium name="The Broad Institute Genomics Platform"/>
            <consortium name="The Broad Institute Genome Sequencing Center for Infectious Disease"/>
            <person name="Wu L."/>
            <person name="Ma J."/>
        </authorList>
    </citation>
    <scope>NUCLEOTIDE SEQUENCE [LARGE SCALE GENOMIC DNA]</scope>
    <source>
        <strain evidence="4">CCUG 55608</strain>
    </source>
</reference>
<evidence type="ECO:0000313" key="3">
    <source>
        <dbReference type="EMBL" id="MFD1144162.1"/>
    </source>
</evidence>
<keyword evidence="4" id="KW-1185">Reference proteome</keyword>
<gene>
    <name evidence="3" type="ORF">ACFQ4C_23760</name>
</gene>
<proteinExistence type="predicted"/>